<evidence type="ECO:0000256" key="1">
    <source>
        <dbReference type="ARBA" id="ARBA00010254"/>
    </source>
</evidence>
<dbReference type="InterPro" id="IPR019979">
    <property type="entry name" value="Ribosomal_uS17_CS"/>
</dbReference>
<dbReference type="PANTHER" id="PTHR10744">
    <property type="entry name" value="40S RIBOSOMAL PROTEIN S11 FAMILY MEMBER"/>
    <property type="match status" value="1"/>
</dbReference>
<dbReference type="InterPro" id="IPR019984">
    <property type="entry name" value="Ribosomal_uS17_bact/chlr"/>
</dbReference>
<keyword evidence="2" id="KW-0699">rRNA-binding</keyword>
<dbReference type="GO" id="GO:0003735">
    <property type="term" value="F:structural constituent of ribosome"/>
    <property type="evidence" value="ECO:0007669"/>
    <property type="project" value="InterPro"/>
</dbReference>
<evidence type="ECO:0000256" key="4">
    <source>
        <dbReference type="ARBA" id="ARBA00022980"/>
    </source>
</evidence>
<dbReference type="GO" id="GO:0006412">
    <property type="term" value="P:translation"/>
    <property type="evidence" value="ECO:0007669"/>
    <property type="project" value="InterPro"/>
</dbReference>
<gene>
    <name evidence="6" type="ORF">MNBD_GAMMA20-1097</name>
</gene>
<sequence length="85" mass="9826">MSEAKTVRTLAGRVISDKMDRTITVMVERRVKHPLYGKYIRRSTKLHVHDENNDCNIGDEVTISECRPLSKTKSWRLAEIVKRAS</sequence>
<dbReference type="GO" id="GO:0022627">
    <property type="term" value="C:cytosolic small ribosomal subunit"/>
    <property type="evidence" value="ECO:0007669"/>
    <property type="project" value="TreeGrafter"/>
</dbReference>
<name>A0A3B0ZJR0_9ZZZZ</name>
<proteinExistence type="inferred from homology"/>
<keyword evidence="5" id="KW-0687">Ribonucleoprotein</keyword>
<organism evidence="6">
    <name type="scientific">hydrothermal vent metagenome</name>
    <dbReference type="NCBI Taxonomy" id="652676"/>
    <lineage>
        <taxon>unclassified sequences</taxon>
        <taxon>metagenomes</taxon>
        <taxon>ecological metagenomes</taxon>
    </lineage>
</organism>
<dbReference type="PRINTS" id="PR00973">
    <property type="entry name" value="RIBOSOMALS17"/>
</dbReference>
<dbReference type="Pfam" id="PF00366">
    <property type="entry name" value="Ribosomal_S17"/>
    <property type="match status" value="1"/>
</dbReference>
<dbReference type="EMBL" id="UOFU01000033">
    <property type="protein sequence ID" value="VAW93698.1"/>
    <property type="molecule type" value="Genomic_DNA"/>
</dbReference>
<evidence type="ECO:0000313" key="6">
    <source>
        <dbReference type="EMBL" id="VAW93698.1"/>
    </source>
</evidence>
<dbReference type="AlphaFoldDB" id="A0A3B0ZJR0"/>
<dbReference type="CDD" id="cd00364">
    <property type="entry name" value="Ribosomal_uS17"/>
    <property type="match status" value="1"/>
</dbReference>
<keyword evidence="3" id="KW-0694">RNA-binding</keyword>
<evidence type="ECO:0000256" key="5">
    <source>
        <dbReference type="ARBA" id="ARBA00023274"/>
    </source>
</evidence>
<dbReference type="InterPro" id="IPR000266">
    <property type="entry name" value="Ribosomal_uS17"/>
</dbReference>
<dbReference type="NCBIfam" id="NF004123">
    <property type="entry name" value="PRK05610.1"/>
    <property type="match status" value="1"/>
</dbReference>
<dbReference type="HAMAP" id="MF_01345_B">
    <property type="entry name" value="Ribosomal_uS17_B"/>
    <property type="match status" value="1"/>
</dbReference>
<comment type="similarity">
    <text evidence="1">Belongs to the universal ribosomal protein uS17 family.</text>
</comment>
<keyword evidence="4 6" id="KW-0689">Ribosomal protein</keyword>
<dbReference type="FunFam" id="2.40.50.140:FF:000014">
    <property type="entry name" value="30S ribosomal protein S17"/>
    <property type="match status" value="1"/>
</dbReference>
<dbReference type="SUPFAM" id="SSF50249">
    <property type="entry name" value="Nucleic acid-binding proteins"/>
    <property type="match status" value="1"/>
</dbReference>
<protein>
    <submittedName>
        <fullName evidence="6">SSU ribosomal protein S17p (S11e)</fullName>
    </submittedName>
</protein>
<dbReference type="PROSITE" id="PS00056">
    <property type="entry name" value="RIBOSOMAL_S17"/>
    <property type="match status" value="1"/>
</dbReference>
<dbReference type="GO" id="GO:0019843">
    <property type="term" value="F:rRNA binding"/>
    <property type="evidence" value="ECO:0007669"/>
    <property type="project" value="UniProtKB-KW"/>
</dbReference>
<dbReference type="Gene3D" id="2.40.50.140">
    <property type="entry name" value="Nucleic acid-binding proteins"/>
    <property type="match status" value="1"/>
</dbReference>
<evidence type="ECO:0000256" key="3">
    <source>
        <dbReference type="ARBA" id="ARBA00022884"/>
    </source>
</evidence>
<dbReference type="PANTHER" id="PTHR10744:SF1">
    <property type="entry name" value="SMALL RIBOSOMAL SUBUNIT PROTEIN US17M"/>
    <property type="match status" value="1"/>
</dbReference>
<accession>A0A3B0ZJR0</accession>
<dbReference type="NCBIfam" id="TIGR03635">
    <property type="entry name" value="uS17_bact"/>
    <property type="match status" value="1"/>
</dbReference>
<evidence type="ECO:0000256" key="2">
    <source>
        <dbReference type="ARBA" id="ARBA00022730"/>
    </source>
</evidence>
<dbReference type="InterPro" id="IPR012340">
    <property type="entry name" value="NA-bd_OB-fold"/>
</dbReference>
<reference evidence="6" key="1">
    <citation type="submission" date="2018-06" db="EMBL/GenBank/DDBJ databases">
        <authorList>
            <person name="Zhirakovskaya E."/>
        </authorList>
    </citation>
    <scope>NUCLEOTIDE SEQUENCE</scope>
</reference>